<gene>
    <name evidence="11" type="ORF">GCM10009755_08260</name>
</gene>
<evidence type="ECO:0000313" key="12">
    <source>
        <dbReference type="Proteomes" id="UP001500755"/>
    </source>
</evidence>
<feature type="compositionally biased region" description="Polar residues" evidence="7">
    <location>
        <begin position="678"/>
        <end position="689"/>
    </location>
</feature>
<evidence type="ECO:0000313" key="11">
    <source>
        <dbReference type="EMBL" id="GAA2002077.1"/>
    </source>
</evidence>
<evidence type="ECO:0000256" key="2">
    <source>
        <dbReference type="ARBA" id="ARBA00022692"/>
    </source>
</evidence>
<dbReference type="Pfam" id="PF00005">
    <property type="entry name" value="ABC_tran"/>
    <property type="match status" value="1"/>
</dbReference>
<dbReference type="SUPFAM" id="SSF90123">
    <property type="entry name" value="ABC transporter transmembrane region"/>
    <property type="match status" value="1"/>
</dbReference>
<dbReference type="InterPro" id="IPR003593">
    <property type="entry name" value="AAA+_ATPase"/>
</dbReference>
<feature type="transmembrane region" description="Helical" evidence="8">
    <location>
        <begin position="43"/>
        <end position="62"/>
    </location>
</feature>
<evidence type="ECO:0000256" key="6">
    <source>
        <dbReference type="ARBA" id="ARBA00023136"/>
    </source>
</evidence>
<feature type="region of interest" description="Disordered" evidence="7">
    <location>
        <begin position="1"/>
        <end position="29"/>
    </location>
</feature>
<evidence type="ECO:0000256" key="1">
    <source>
        <dbReference type="ARBA" id="ARBA00004651"/>
    </source>
</evidence>
<accession>A0ABP5EQ43</accession>
<dbReference type="Gene3D" id="3.40.50.300">
    <property type="entry name" value="P-loop containing nucleotide triphosphate hydrolases"/>
    <property type="match status" value="1"/>
</dbReference>
<dbReference type="PROSITE" id="PS50893">
    <property type="entry name" value="ABC_TRANSPORTER_2"/>
    <property type="match status" value="1"/>
</dbReference>
<feature type="region of interest" description="Disordered" evidence="7">
    <location>
        <begin position="613"/>
        <end position="634"/>
    </location>
</feature>
<evidence type="ECO:0000256" key="4">
    <source>
        <dbReference type="ARBA" id="ARBA00022840"/>
    </source>
</evidence>
<dbReference type="GO" id="GO:0005524">
    <property type="term" value="F:ATP binding"/>
    <property type="evidence" value="ECO:0007669"/>
    <property type="project" value="UniProtKB-KW"/>
</dbReference>
<reference evidence="12" key="1">
    <citation type="journal article" date="2019" name="Int. J. Syst. Evol. Microbiol.">
        <title>The Global Catalogue of Microorganisms (GCM) 10K type strain sequencing project: providing services to taxonomists for standard genome sequencing and annotation.</title>
        <authorList>
            <consortium name="The Broad Institute Genomics Platform"/>
            <consortium name="The Broad Institute Genome Sequencing Center for Infectious Disease"/>
            <person name="Wu L."/>
            <person name="Ma J."/>
        </authorList>
    </citation>
    <scope>NUCLEOTIDE SEQUENCE [LARGE SCALE GENOMIC DNA]</scope>
    <source>
        <strain evidence="12">JCM 14546</strain>
    </source>
</reference>
<organism evidence="11 12">
    <name type="scientific">Brevibacterium samyangense</name>
    <dbReference type="NCBI Taxonomy" id="366888"/>
    <lineage>
        <taxon>Bacteria</taxon>
        <taxon>Bacillati</taxon>
        <taxon>Actinomycetota</taxon>
        <taxon>Actinomycetes</taxon>
        <taxon>Micrococcales</taxon>
        <taxon>Brevibacteriaceae</taxon>
        <taxon>Brevibacterium</taxon>
    </lineage>
</organism>
<evidence type="ECO:0000256" key="3">
    <source>
        <dbReference type="ARBA" id="ARBA00022741"/>
    </source>
</evidence>
<keyword evidence="6 8" id="KW-0472">Membrane</keyword>
<dbReference type="EMBL" id="BAAANO010000008">
    <property type="protein sequence ID" value="GAA2002077.1"/>
    <property type="molecule type" value="Genomic_DNA"/>
</dbReference>
<proteinExistence type="predicted"/>
<evidence type="ECO:0000256" key="5">
    <source>
        <dbReference type="ARBA" id="ARBA00022989"/>
    </source>
</evidence>
<comment type="caution">
    <text evidence="11">The sequence shown here is derived from an EMBL/GenBank/DDBJ whole genome shotgun (WGS) entry which is preliminary data.</text>
</comment>
<dbReference type="InterPro" id="IPR036640">
    <property type="entry name" value="ABC1_TM_sf"/>
</dbReference>
<protein>
    <submittedName>
        <fullName evidence="11">ABC transporter ATP-binding protein</fullName>
    </submittedName>
</protein>
<dbReference type="SUPFAM" id="SSF52540">
    <property type="entry name" value="P-loop containing nucleoside triphosphate hydrolases"/>
    <property type="match status" value="1"/>
</dbReference>
<dbReference type="RefSeq" id="WP_344307237.1">
    <property type="nucleotide sequence ID" value="NZ_BAAANO010000008.1"/>
</dbReference>
<dbReference type="CDD" id="cd18564">
    <property type="entry name" value="ABC_6TM_exporter_like"/>
    <property type="match status" value="1"/>
</dbReference>
<evidence type="ECO:0000256" key="8">
    <source>
        <dbReference type="SAM" id="Phobius"/>
    </source>
</evidence>
<keyword evidence="3" id="KW-0547">Nucleotide-binding</keyword>
<evidence type="ECO:0000259" key="9">
    <source>
        <dbReference type="PROSITE" id="PS50893"/>
    </source>
</evidence>
<dbReference type="PANTHER" id="PTHR24221:SF468">
    <property type="entry name" value="ABC TRANSPORTER"/>
    <property type="match status" value="1"/>
</dbReference>
<keyword evidence="4 11" id="KW-0067">ATP-binding</keyword>
<feature type="domain" description="ABC transporter" evidence="9">
    <location>
        <begin position="373"/>
        <end position="612"/>
    </location>
</feature>
<dbReference type="InterPro" id="IPR011527">
    <property type="entry name" value="ABC1_TM_dom"/>
</dbReference>
<keyword evidence="12" id="KW-1185">Reference proteome</keyword>
<comment type="subcellular location">
    <subcellularLocation>
        <location evidence="1">Cell membrane</location>
        <topology evidence="1">Multi-pass membrane protein</topology>
    </subcellularLocation>
</comment>
<dbReference type="PANTHER" id="PTHR24221">
    <property type="entry name" value="ATP-BINDING CASSETTE SUB-FAMILY B"/>
    <property type="match status" value="1"/>
</dbReference>
<dbReference type="InterPro" id="IPR003439">
    <property type="entry name" value="ABC_transporter-like_ATP-bd"/>
</dbReference>
<dbReference type="InterPro" id="IPR039421">
    <property type="entry name" value="Type_1_exporter"/>
</dbReference>
<dbReference type="InterPro" id="IPR027417">
    <property type="entry name" value="P-loop_NTPase"/>
</dbReference>
<name>A0ABP5EQ43_9MICO</name>
<keyword evidence="5 8" id="KW-1133">Transmembrane helix</keyword>
<feature type="region of interest" description="Disordered" evidence="7">
    <location>
        <begin position="656"/>
        <end position="689"/>
    </location>
</feature>
<feature type="domain" description="ABC transmembrane type-1" evidence="10">
    <location>
        <begin position="48"/>
        <end position="339"/>
    </location>
</feature>
<evidence type="ECO:0000259" key="10">
    <source>
        <dbReference type="PROSITE" id="PS50929"/>
    </source>
</evidence>
<evidence type="ECO:0000256" key="7">
    <source>
        <dbReference type="SAM" id="MobiDB-lite"/>
    </source>
</evidence>
<dbReference type="SMART" id="SM00382">
    <property type="entry name" value="AAA"/>
    <property type="match status" value="1"/>
</dbReference>
<keyword evidence="2 8" id="KW-0812">Transmembrane</keyword>
<feature type="compositionally biased region" description="Low complexity" evidence="7">
    <location>
        <begin position="1"/>
        <end position="18"/>
    </location>
</feature>
<dbReference type="PROSITE" id="PS50929">
    <property type="entry name" value="ABC_TM1F"/>
    <property type="match status" value="1"/>
</dbReference>
<dbReference type="PROSITE" id="PS00211">
    <property type="entry name" value="ABC_TRANSPORTER_1"/>
    <property type="match status" value="1"/>
</dbReference>
<dbReference type="InterPro" id="IPR017871">
    <property type="entry name" value="ABC_transporter-like_CS"/>
</dbReference>
<dbReference type="Proteomes" id="UP001500755">
    <property type="component" value="Unassembled WGS sequence"/>
</dbReference>
<dbReference type="Gene3D" id="1.20.1560.10">
    <property type="entry name" value="ABC transporter type 1, transmembrane domain"/>
    <property type="match status" value="1"/>
</dbReference>
<dbReference type="Pfam" id="PF00664">
    <property type="entry name" value="ABC_membrane"/>
    <property type="match status" value="1"/>
</dbReference>
<sequence>MTTTPDTTVTDTAAPGTAQPAPRQPGPVRRTLGILRPHIGRDWPLMGGGALVLLLEVAFRVLEPWPTKFVVDAVTASLGAHVPGAFAPTLTLLVVAGAALVAIVGLRALANFTATVLFSLAGSRIATRLRTHVFEHVQALSDGFHARSRKGDVVQRLVSDVNKLQEVATTAGLPLLANLLTLFVMAIVMVVIDPLLACVVYLACAVYWLSSRGTTDRITQASRKTRAGEGRLANTAHEALGAIHVVHTYALEPVVAERFGGANATTLRDGVRSKRLAAALERRTDVIVGVATALVLVGGGWRVLEGAMTPGDLVLFLTYLKTTMKPLRDLAKYTGRIARALASGERVADLLEVPVEIADYPLARDLTWSRGALSFRGVTAGYRTEDGGPVVPVLRNLDLDVPAGQKLAIVGPSGAGKSTLGQLVPRLLDPIEGNVELDGLDVRNVTLDSLRRHVAVVPQDTVLFSGSIRENIRYGRLDATDTEVEDAARRACAHDFVSELPGGYETLVGERGGTLSGGQRQRIAVARALLRNSAVVLLDEATTGLDPDSAASVLEAIDHLTTGRTTLAITHDAATALAADRVVWIEHGRVQLDGTPEALLRDPDSAFARWVGAQEGGSQDTGSPDTGTPVSGGAVVSGGAAVSGGAVRAAGVAGPVAMPKDLPTQPIALPRAGAARSDATTSSTPGGTR</sequence>
<feature type="transmembrane region" description="Helical" evidence="8">
    <location>
        <begin position="182"/>
        <end position="209"/>
    </location>
</feature>
<feature type="compositionally biased region" description="Polar residues" evidence="7">
    <location>
        <begin position="616"/>
        <end position="629"/>
    </location>
</feature>
<feature type="transmembrane region" description="Helical" evidence="8">
    <location>
        <begin position="92"/>
        <end position="120"/>
    </location>
</feature>